<protein>
    <submittedName>
        <fullName evidence="1">Uncharacterized protein</fullName>
    </submittedName>
</protein>
<dbReference type="AlphaFoldDB" id="A0A0F8YMJ6"/>
<accession>A0A0F8YMJ6</accession>
<proteinExistence type="predicted"/>
<comment type="caution">
    <text evidence="1">The sequence shown here is derived from an EMBL/GenBank/DDBJ whole genome shotgun (WGS) entry which is preliminary data.</text>
</comment>
<organism evidence="1">
    <name type="scientific">marine sediment metagenome</name>
    <dbReference type="NCBI Taxonomy" id="412755"/>
    <lineage>
        <taxon>unclassified sequences</taxon>
        <taxon>metagenomes</taxon>
        <taxon>ecological metagenomes</taxon>
    </lineage>
</organism>
<sequence>MEVIVGFDSQGLKRSKQVRQDAHLKKRDKHGEEVKVLGPIWFEGDTNFYKKFSWWIAAHNVWMDKQKIREKCSHTFFASARPSKERCLHCDILRSDVDGELIFKFKRG</sequence>
<dbReference type="EMBL" id="LAZR01065532">
    <property type="protein sequence ID" value="KKK55354.1"/>
    <property type="molecule type" value="Genomic_DNA"/>
</dbReference>
<gene>
    <name evidence="1" type="ORF">LCGC14_3075400</name>
</gene>
<evidence type="ECO:0000313" key="1">
    <source>
        <dbReference type="EMBL" id="KKK55354.1"/>
    </source>
</evidence>
<name>A0A0F8YMJ6_9ZZZZ</name>
<reference evidence="1" key="1">
    <citation type="journal article" date="2015" name="Nature">
        <title>Complex archaea that bridge the gap between prokaryotes and eukaryotes.</title>
        <authorList>
            <person name="Spang A."/>
            <person name="Saw J.H."/>
            <person name="Jorgensen S.L."/>
            <person name="Zaremba-Niedzwiedzka K."/>
            <person name="Martijn J."/>
            <person name="Lind A.E."/>
            <person name="van Eijk R."/>
            <person name="Schleper C."/>
            <person name="Guy L."/>
            <person name="Ettema T.J."/>
        </authorList>
    </citation>
    <scope>NUCLEOTIDE SEQUENCE</scope>
</reference>